<dbReference type="Pfam" id="PF14890">
    <property type="entry name" value="Intein_splicing"/>
    <property type="match status" value="1"/>
</dbReference>
<keyword evidence="1" id="KW-0547">Nucleotide-binding</keyword>
<dbReference type="EMBL" id="BARS01033412">
    <property type="protein sequence ID" value="GAG25598.1"/>
    <property type="molecule type" value="Genomic_DNA"/>
</dbReference>
<dbReference type="InterPro" id="IPR030934">
    <property type="entry name" value="Intein_C"/>
</dbReference>
<evidence type="ECO:0000259" key="4">
    <source>
        <dbReference type="SMART" id="SM00962"/>
    </source>
</evidence>
<dbReference type="SMART" id="SM00962">
    <property type="entry name" value="SRP54"/>
    <property type="match status" value="1"/>
</dbReference>
<dbReference type="PANTHER" id="PTHR11564">
    <property type="entry name" value="SIGNAL RECOGNITION PARTICLE 54K PROTEIN SRP54"/>
    <property type="match status" value="1"/>
</dbReference>
<reference evidence="5" key="1">
    <citation type="journal article" date="2014" name="Front. Microbiol.">
        <title>High frequency of phylogenetically diverse reductive dehalogenase-homologous genes in deep subseafloor sedimentary metagenomes.</title>
        <authorList>
            <person name="Kawai M."/>
            <person name="Futagami T."/>
            <person name="Toyoda A."/>
            <person name="Takaki Y."/>
            <person name="Nishi S."/>
            <person name="Hori S."/>
            <person name="Arai W."/>
            <person name="Tsubouchi T."/>
            <person name="Morono Y."/>
            <person name="Uchiyama I."/>
            <person name="Ito T."/>
            <person name="Fujiyama A."/>
            <person name="Inagaki F."/>
            <person name="Takami H."/>
        </authorList>
    </citation>
    <scope>NUCLEOTIDE SEQUENCE</scope>
    <source>
        <strain evidence="5">Expedition CK06-06</strain>
    </source>
</reference>
<organism evidence="5">
    <name type="scientific">marine sediment metagenome</name>
    <dbReference type="NCBI Taxonomy" id="412755"/>
    <lineage>
        <taxon>unclassified sequences</taxon>
        <taxon>metagenomes</taxon>
        <taxon>ecological metagenomes</taxon>
    </lineage>
</organism>
<feature type="domain" description="SRP54-type proteins GTP-binding" evidence="4">
    <location>
        <begin position="147"/>
        <end position="260"/>
    </location>
</feature>
<dbReference type="GO" id="GO:0003924">
    <property type="term" value="F:GTPase activity"/>
    <property type="evidence" value="ECO:0007669"/>
    <property type="project" value="InterPro"/>
</dbReference>
<feature type="non-terminal residue" evidence="5">
    <location>
        <position position="260"/>
    </location>
</feature>
<feature type="domain" description="Hint" evidence="3">
    <location>
        <begin position="105"/>
        <end position="152"/>
    </location>
</feature>
<evidence type="ECO:0000256" key="2">
    <source>
        <dbReference type="ARBA" id="ARBA00023134"/>
    </source>
</evidence>
<dbReference type="InterPro" id="IPR036844">
    <property type="entry name" value="Hint_dom_sf"/>
</dbReference>
<accession>X0WM65</accession>
<dbReference type="GO" id="GO:0006614">
    <property type="term" value="P:SRP-dependent cotranslational protein targeting to membrane"/>
    <property type="evidence" value="ECO:0007669"/>
    <property type="project" value="InterPro"/>
</dbReference>
<dbReference type="SMART" id="SM00305">
    <property type="entry name" value="HintC"/>
    <property type="match status" value="1"/>
</dbReference>
<dbReference type="Gene3D" id="3.40.50.300">
    <property type="entry name" value="P-loop containing nucleotide triphosphate hydrolases"/>
    <property type="match status" value="1"/>
</dbReference>
<dbReference type="Pfam" id="PF00448">
    <property type="entry name" value="SRP54"/>
    <property type="match status" value="1"/>
</dbReference>
<dbReference type="CDD" id="cd00081">
    <property type="entry name" value="Hint"/>
    <property type="match status" value="1"/>
</dbReference>
<evidence type="ECO:0000259" key="3">
    <source>
        <dbReference type="SMART" id="SM00305"/>
    </source>
</evidence>
<dbReference type="NCBIfam" id="TIGR01443">
    <property type="entry name" value="intein_Cterm"/>
    <property type="match status" value="1"/>
</dbReference>
<dbReference type="PANTHER" id="PTHR11564:SF5">
    <property type="entry name" value="SIGNAL RECOGNITION PARTICLE SUBUNIT SRP54"/>
    <property type="match status" value="1"/>
</dbReference>
<dbReference type="PROSITE" id="PS50818">
    <property type="entry name" value="INTEIN_C_TER"/>
    <property type="match status" value="1"/>
</dbReference>
<comment type="caution">
    <text evidence="5">The sequence shown here is derived from an EMBL/GenBank/DDBJ whole genome shotgun (WGS) entry which is preliminary data.</text>
</comment>
<dbReference type="SUPFAM" id="SSF51294">
    <property type="entry name" value="Hedgehog/intein (Hint) domain"/>
    <property type="match status" value="1"/>
</dbReference>
<proteinExistence type="predicted"/>
<dbReference type="GO" id="GO:0048500">
    <property type="term" value="C:signal recognition particle"/>
    <property type="evidence" value="ECO:0007669"/>
    <property type="project" value="InterPro"/>
</dbReference>
<dbReference type="InterPro" id="IPR022941">
    <property type="entry name" value="SRP54"/>
</dbReference>
<dbReference type="InterPro" id="IPR000897">
    <property type="entry name" value="SRP54_GTPase_dom"/>
</dbReference>
<feature type="non-terminal residue" evidence="5">
    <location>
        <position position="1"/>
    </location>
</feature>
<sequence>YSYGIHEQKGIISKEKLAKLIQYYKIKKQGIFWSFLEDLLNKTNIKERYSSNLINGISKHLKNQGLIIIGNQISISKKGQEYLQIIKQNQKQVNLIINNLEAIANSNICWLPIKEIKNIKNNSQFVYDLTIKDNHSFIAEGFIVHNTTTIAKLGNYYQKRGKKVALVGLDVHRPAAKEQLMQLAEKNNLKAFVDLKETNALKTFKKFKKDLKKFDLVLVDTAGRHTLNKELIKEIKDLEKTIKPDETILVMPADIGQAAK</sequence>
<name>X0WM65_9ZZZZ</name>
<protein>
    <submittedName>
        <fullName evidence="5">Uncharacterized protein</fullName>
    </submittedName>
</protein>
<evidence type="ECO:0000256" key="1">
    <source>
        <dbReference type="ARBA" id="ARBA00022741"/>
    </source>
</evidence>
<gene>
    <name evidence="5" type="ORF">S01H1_51745</name>
</gene>
<keyword evidence="2" id="KW-0342">GTP-binding</keyword>
<dbReference type="InterPro" id="IPR003586">
    <property type="entry name" value="Hint_dom_C"/>
</dbReference>
<dbReference type="AlphaFoldDB" id="X0WM65"/>
<evidence type="ECO:0000313" key="5">
    <source>
        <dbReference type="EMBL" id="GAG25598.1"/>
    </source>
</evidence>
<dbReference type="SUPFAM" id="SSF52540">
    <property type="entry name" value="P-loop containing nucleoside triphosphate hydrolases"/>
    <property type="match status" value="1"/>
</dbReference>
<dbReference type="GO" id="GO:0005525">
    <property type="term" value="F:GTP binding"/>
    <property type="evidence" value="ECO:0007669"/>
    <property type="project" value="UniProtKB-KW"/>
</dbReference>
<dbReference type="Gene3D" id="2.170.16.10">
    <property type="entry name" value="Hedgehog/Intein (Hint) domain"/>
    <property type="match status" value="1"/>
</dbReference>
<dbReference type="InterPro" id="IPR027417">
    <property type="entry name" value="P-loop_NTPase"/>
</dbReference>